<evidence type="ECO:0000259" key="2">
    <source>
        <dbReference type="Pfam" id="PF02731"/>
    </source>
</evidence>
<proteinExistence type="predicted"/>
<dbReference type="Pfam" id="PF02731">
    <property type="entry name" value="SKIP_SNW"/>
    <property type="match status" value="1"/>
</dbReference>
<dbReference type="GO" id="GO:0005681">
    <property type="term" value="C:spliceosomal complex"/>
    <property type="evidence" value="ECO:0007669"/>
    <property type="project" value="InterPro"/>
</dbReference>
<dbReference type="AlphaFoldDB" id="A0AAW2H7S0"/>
<reference evidence="3" key="1">
    <citation type="journal article" date="2024" name="Gigascience">
        <title>Chromosome-level genome of the poultry shaft louse Menopon gallinae provides insight into the host-switching and adaptive evolution of parasitic lice.</title>
        <authorList>
            <person name="Xu Y."/>
            <person name="Ma L."/>
            <person name="Liu S."/>
            <person name="Liang Y."/>
            <person name="Liu Q."/>
            <person name="He Z."/>
            <person name="Tian L."/>
            <person name="Duan Y."/>
            <person name="Cai W."/>
            <person name="Li H."/>
            <person name="Song F."/>
        </authorList>
    </citation>
    <scope>NUCLEOTIDE SEQUENCE</scope>
    <source>
        <strain evidence="3">Cailab_2023a</strain>
    </source>
</reference>
<dbReference type="EMBL" id="JARGDH010000006">
    <property type="protein sequence ID" value="KAL0265780.1"/>
    <property type="molecule type" value="Genomic_DNA"/>
</dbReference>
<organism evidence="3">
    <name type="scientific">Menopon gallinae</name>
    <name type="common">poultry shaft louse</name>
    <dbReference type="NCBI Taxonomy" id="328185"/>
    <lineage>
        <taxon>Eukaryota</taxon>
        <taxon>Metazoa</taxon>
        <taxon>Ecdysozoa</taxon>
        <taxon>Arthropoda</taxon>
        <taxon>Hexapoda</taxon>
        <taxon>Insecta</taxon>
        <taxon>Pterygota</taxon>
        <taxon>Neoptera</taxon>
        <taxon>Paraneoptera</taxon>
        <taxon>Psocodea</taxon>
        <taxon>Troctomorpha</taxon>
        <taxon>Phthiraptera</taxon>
        <taxon>Amblycera</taxon>
        <taxon>Menoponidae</taxon>
        <taxon>Menopon</taxon>
    </lineage>
</organism>
<feature type="coiled-coil region" evidence="1">
    <location>
        <begin position="144"/>
        <end position="171"/>
    </location>
</feature>
<sequence>MPRARQPMLSVQVWACGRRASGAPRRQVDARRAELRTPIWDINPMSSSGGSDPLAVPRCAKRQKLVENSSRGTATAGGGCSEVLCDLAVPKCVSMWKNKKGYLVPIGTRMHKSARDSVAVNVDKFRHKMVEKELEGDALVGTIFNDMEKKLRELESRINELGAVIEDVDKLLQENSFDEEPQQ</sequence>
<comment type="caution">
    <text evidence="3">The sequence shown here is derived from an EMBL/GenBank/DDBJ whole genome shotgun (WGS) entry which is preliminary data.</text>
</comment>
<protein>
    <recommendedName>
        <fullName evidence="2">SKI-interacting protein SKIP SNW domain-containing protein</fullName>
    </recommendedName>
</protein>
<name>A0AAW2H7S0_9NEOP</name>
<evidence type="ECO:0000313" key="3">
    <source>
        <dbReference type="EMBL" id="KAL0265780.1"/>
    </source>
</evidence>
<dbReference type="GO" id="GO:0000398">
    <property type="term" value="P:mRNA splicing, via spliceosome"/>
    <property type="evidence" value="ECO:0007669"/>
    <property type="project" value="InterPro"/>
</dbReference>
<evidence type="ECO:0000256" key="1">
    <source>
        <dbReference type="SAM" id="Coils"/>
    </source>
</evidence>
<feature type="domain" description="SKI-interacting protein SKIP SNW" evidence="2">
    <location>
        <begin position="86"/>
        <end position="125"/>
    </location>
</feature>
<gene>
    <name evidence="3" type="ORF">PYX00_011495</name>
</gene>
<dbReference type="InterPro" id="IPR004015">
    <property type="entry name" value="SKI-int_prot_SKIP_SNW-dom"/>
</dbReference>
<accession>A0AAW2H7S0</accession>
<keyword evidence="1" id="KW-0175">Coiled coil</keyword>